<organism evidence="6 7">
    <name type="scientific">Fluviispira multicolorata</name>
    <dbReference type="NCBI Taxonomy" id="2654512"/>
    <lineage>
        <taxon>Bacteria</taxon>
        <taxon>Pseudomonadati</taxon>
        <taxon>Bdellovibrionota</taxon>
        <taxon>Oligoflexia</taxon>
        <taxon>Silvanigrellales</taxon>
        <taxon>Silvanigrellaceae</taxon>
        <taxon>Fluviispira</taxon>
    </lineage>
</organism>
<gene>
    <name evidence="6" type="ORF">GCL57_05535</name>
</gene>
<dbReference type="PROSITE" id="PS50975">
    <property type="entry name" value="ATP_GRASP"/>
    <property type="match status" value="1"/>
</dbReference>
<sequence length="427" mass="49798">MNRGVIILSHRGFSFLEETIKWIKIRNLKCFVLSSSIDSNSILDRHNFLKNNTDNYKIIEHNFLDKTDIKKYIEELVISGYFLLGCISVWESYRSIMAYANKLICVNDLTEENVNKISDKYFLRKKLNDFGLSSIKSYILTRENIEYIKKENRKMFLKPRIGMASFLTKKLDNDTYDELIKHLFIAEKDLDFNGTINSKTDLIVENFIEGKEYSFEVVCSKELIQILAVNEKYFIHQTGFVNLETACVCPPISLTENELQNGIKYITDVCSILSLNNGVFHIEAKYERSINKWEIIEINCRVGGSFINKSSEKWSGINLIDIWLDIILGNEENLHKKIIKSIKYEGISSFFRVYFGEPDKKILSVSRNEVEIEPNECQILIKLPILTPKSQREIFIAQSIWHMKEIDNEKAHKIMLESNKLLEIKYA</sequence>
<evidence type="ECO:0000256" key="4">
    <source>
        <dbReference type="PROSITE-ProRule" id="PRU00409"/>
    </source>
</evidence>
<dbReference type="GO" id="GO:0046872">
    <property type="term" value="F:metal ion binding"/>
    <property type="evidence" value="ECO:0007669"/>
    <property type="project" value="InterPro"/>
</dbReference>
<evidence type="ECO:0000256" key="3">
    <source>
        <dbReference type="ARBA" id="ARBA00022840"/>
    </source>
</evidence>
<dbReference type="GO" id="GO:0016874">
    <property type="term" value="F:ligase activity"/>
    <property type="evidence" value="ECO:0007669"/>
    <property type="project" value="UniProtKB-KW"/>
</dbReference>
<proteinExistence type="predicted"/>
<evidence type="ECO:0000313" key="7">
    <source>
        <dbReference type="Proteomes" id="UP000442694"/>
    </source>
</evidence>
<keyword evidence="1" id="KW-0436">Ligase</keyword>
<dbReference type="PANTHER" id="PTHR43585:SF2">
    <property type="entry name" value="ATP-GRASP ENZYME FSQD"/>
    <property type="match status" value="1"/>
</dbReference>
<comment type="caution">
    <text evidence="6">The sequence shown here is derived from an EMBL/GenBank/DDBJ whole genome shotgun (WGS) entry which is preliminary data.</text>
</comment>
<dbReference type="SUPFAM" id="SSF56059">
    <property type="entry name" value="Glutathione synthetase ATP-binding domain-like"/>
    <property type="match status" value="1"/>
</dbReference>
<dbReference type="Proteomes" id="UP000442694">
    <property type="component" value="Unassembled WGS sequence"/>
</dbReference>
<evidence type="ECO:0000256" key="1">
    <source>
        <dbReference type="ARBA" id="ARBA00022598"/>
    </source>
</evidence>
<dbReference type="AlphaFoldDB" id="A0A833N650"/>
<accession>A0A833N650</accession>
<keyword evidence="7" id="KW-1185">Reference proteome</keyword>
<dbReference type="Gene3D" id="3.30.470.20">
    <property type="entry name" value="ATP-grasp fold, B domain"/>
    <property type="match status" value="1"/>
</dbReference>
<keyword evidence="2 4" id="KW-0547">Nucleotide-binding</keyword>
<protein>
    <submittedName>
        <fullName evidence="6">ATP-grasp domain-containing protein</fullName>
    </submittedName>
</protein>
<name>A0A833N650_9BACT</name>
<dbReference type="RefSeq" id="WP_152212295.1">
    <property type="nucleotide sequence ID" value="NZ_WFLN01000005.1"/>
</dbReference>
<dbReference type="GO" id="GO:0005524">
    <property type="term" value="F:ATP binding"/>
    <property type="evidence" value="ECO:0007669"/>
    <property type="project" value="UniProtKB-UniRule"/>
</dbReference>
<dbReference type="PANTHER" id="PTHR43585">
    <property type="entry name" value="FUMIPYRROLE BIOSYNTHESIS PROTEIN C"/>
    <property type="match status" value="1"/>
</dbReference>
<dbReference type="InterPro" id="IPR011761">
    <property type="entry name" value="ATP-grasp"/>
</dbReference>
<reference evidence="6 7" key="1">
    <citation type="submission" date="2019-10" db="EMBL/GenBank/DDBJ databases">
        <title>New genus of Silvanigrellaceae.</title>
        <authorList>
            <person name="Pitt A."/>
            <person name="Hahn M.W."/>
        </authorList>
    </citation>
    <scope>NUCLEOTIDE SEQUENCE [LARGE SCALE GENOMIC DNA]</scope>
    <source>
        <strain evidence="6 7">33A1-SZDP</strain>
    </source>
</reference>
<evidence type="ECO:0000259" key="5">
    <source>
        <dbReference type="PROSITE" id="PS50975"/>
    </source>
</evidence>
<evidence type="ECO:0000256" key="2">
    <source>
        <dbReference type="ARBA" id="ARBA00022741"/>
    </source>
</evidence>
<dbReference type="EMBL" id="WFLN01000005">
    <property type="protein sequence ID" value="KAB8032109.1"/>
    <property type="molecule type" value="Genomic_DNA"/>
</dbReference>
<feature type="domain" description="ATP-grasp" evidence="5">
    <location>
        <begin position="124"/>
        <end position="328"/>
    </location>
</feature>
<evidence type="ECO:0000313" key="6">
    <source>
        <dbReference type="EMBL" id="KAB8032109.1"/>
    </source>
</evidence>
<keyword evidence="3 4" id="KW-0067">ATP-binding</keyword>
<dbReference type="InterPro" id="IPR052032">
    <property type="entry name" value="ATP-dep_AA_Ligase"/>
</dbReference>
<dbReference type="Pfam" id="PF13535">
    <property type="entry name" value="ATP-grasp_4"/>
    <property type="match status" value="1"/>
</dbReference>